<accession>A0AAD5SH79</accession>
<dbReference type="EMBL" id="JADGJD010000214">
    <property type="protein sequence ID" value="KAJ3053354.1"/>
    <property type="molecule type" value="Genomic_DNA"/>
</dbReference>
<proteinExistence type="predicted"/>
<sequence>MTMEENLQGVAARLHFPVRRHNIHDQPNAKLSLLAMLKTMTSHGSSGLLLSFRVYRIKDKKIVRTPSMQTQCCKGPHSKGDDQHRTAPASILTRTHLLCIEDRCSTTLLHIIDLRSCILSHVIEIEGSTPYFHQIHDGSMLIAGTDDPTNFDPKVMELWR</sequence>
<reference evidence="1" key="1">
    <citation type="submission" date="2020-05" db="EMBL/GenBank/DDBJ databases">
        <title>Phylogenomic resolution of chytrid fungi.</title>
        <authorList>
            <person name="Stajich J.E."/>
            <person name="Amses K."/>
            <person name="Simmons R."/>
            <person name="Seto K."/>
            <person name="Myers J."/>
            <person name="Bonds A."/>
            <person name="Quandt C.A."/>
            <person name="Barry K."/>
            <person name="Liu P."/>
            <person name="Grigoriev I."/>
            <person name="Longcore J.E."/>
            <person name="James T.Y."/>
        </authorList>
    </citation>
    <scope>NUCLEOTIDE SEQUENCE</scope>
    <source>
        <strain evidence="1">JEL0318</strain>
    </source>
</reference>
<name>A0AAD5SH79_9FUNG</name>
<gene>
    <name evidence="1" type="ORF">HK097_004448</name>
</gene>
<keyword evidence="2" id="KW-1185">Reference proteome</keyword>
<comment type="caution">
    <text evidence="1">The sequence shown here is derived from an EMBL/GenBank/DDBJ whole genome shotgun (WGS) entry which is preliminary data.</text>
</comment>
<organism evidence="1 2">
    <name type="scientific">Rhizophlyctis rosea</name>
    <dbReference type="NCBI Taxonomy" id="64517"/>
    <lineage>
        <taxon>Eukaryota</taxon>
        <taxon>Fungi</taxon>
        <taxon>Fungi incertae sedis</taxon>
        <taxon>Chytridiomycota</taxon>
        <taxon>Chytridiomycota incertae sedis</taxon>
        <taxon>Chytridiomycetes</taxon>
        <taxon>Rhizophlyctidales</taxon>
        <taxon>Rhizophlyctidaceae</taxon>
        <taxon>Rhizophlyctis</taxon>
    </lineage>
</organism>
<protein>
    <submittedName>
        <fullName evidence="1">Uncharacterized protein</fullName>
    </submittedName>
</protein>
<dbReference type="AlphaFoldDB" id="A0AAD5SH79"/>
<evidence type="ECO:0000313" key="2">
    <source>
        <dbReference type="Proteomes" id="UP001212841"/>
    </source>
</evidence>
<dbReference type="Proteomes" id="UP001212841">
    <property type="component" value="Unassembled WGS sequence"/>
</dbReference>
<evidence type="ECO:0000313" key="1">
    <source>
        <dbReference type="EMBL" id="KAJ3053354.1"/>
    </source>
</evidence>